<keyword evidence="3" id="KW-1185">Reference proteome</keyword>
<dbReference type="Ensembl" id="ENSECAT00000099210.1">
    <property type="protein sequence ID" value="ENSECAP00000072544.1"/>
    <property type="gene ID" value="ENSECAG00000028051.2"/>
</dbReference>
<dbReference type="InterPro" id="IPR016186">
    <property type="entry name" value="C-type_lectin-like/link_sf"/>
</dbReference>
<keyword evidence="1" id="KW-0732">Signal</keyword>
<organism evidence="2 3">
    <name type="scientific">Equus caballus</name>
    <name type="common">Horse</name>
    <dbReference type="NCBI Taxonomy" id="9796"/>
    <lineage>
        <taxon>Eukaryota</taxon>
        <taxon>Metazoa</taxon>
        <taxon>Chordata</taxon>
        <taxon>Craniata</taxon>
        <taxon>Vertebrata</taxon>
        <taxon>Euteleostomi</taxon>
        <taxon>Mammalia</taxon>
        <taxon>Eutheria</taxon>
        <taxon>Laurasiatheria</taxon>
        <taxon>Perissodactyla</taxon>
        <taxon>Equidae</taxon>
        <taxon>Equus</taxon>
    </lineage>
</organism>
<dbReference type="GO" id="GO:0006955">
    <property type="term" value="P:immune response"/>
    <property type="evidence" value="ECO:0007669"/>
    <property type="project" value="InterPro"/>
</dbReference>
<feature type="chain" id="PRO_5040129261" description="C-type lectin domain-containing protein" evidence="1">
    <location>
        <begin position="17"/>
        <end position="245"/>
    </location>
</feature>
<dbReference type="GeneTree" id="ENSGT00440000039859"/>
<reference evidence="2" key="2">
    <citation type="submission" date="2025-08" db="UniProtKB">
        <authorList>
            <consortium name="Ensembl"/>
        </authorList>
    </citation>
    <scope>IDENTIFICATION</scope>
    <source>
        <strain evidence="2">Thoroughbred</strain>
    </source>
</reference>
<dbReference type="InterPro" id="IPR002352">
    <property type="entry name" value="Eosinophil_major_basic"/>
</dbReference>
<evidence type="ECO:0000313" key="3">
    <source>
        <dbReference type="Proteomes" id="UP000002281"/>
    </source>
</evidence>
<protein>
    <recommendedName>
        <fullName evidence="4">C-type lectin domain-containing protein</fullName>
    </recommendedName>
</protein>
<dbReference type="InterPro" id="IPR016187">
    <property type="entry name" value="CTDL_fold"/>
</dbReference>
<dbReference type="Gene3D" id="3.10.100.10">
    <property type="entry name" value="Mannose-Binding Protein A, subunit A"/>
    <property type="match status" value="1"/>
</dbReference>
<feature type="signal peptide" evidence="1">
    <location>
        <begin position="1"/>
        <end position="16"/>
    </location>
</feature>
<reference evidence="2 3" key="1">
    <citation type="journal article" date="2009" name="Science">
        <title>Genome sequence, comparative analysis, and population genetics of the domestic horse.</title>
        <authorList>
            <consortium name="Broad Institute Genome Sequencing Platform"/>
            <consortium name="Broad Institute Whole Genome Assembly Team"/>
            <person name="Wade C.M."/>
            <person name="Giulotto E."/>
            <person name="Sigurdsson S."/>
            <person name="Zoli M."/>
            <person name="Gnerre S."/>
            <person name="Imsland F."/>
            <person name="Lear T.L."/>
            <person name="Adelson D.L."/>
            <person name="Bailey E."/>
            <person name="Bellone R.R."/>
            <person name="Bloecker H."/>
            <person name="Distl O."/>
            <person name="Edgar R.C."/>
            <person name="Garber M."/>
            <person name="Leeb T."/>
            <person name="Mauceli E."/>
            <person name="MacLeod J.N."/>
            <person name="Penedo M.C.T."/>
            <person name="Raison J.M."/>
            <person name="Sharpe T."/>
            <person name="Vogel J."/>
            <person name="Andersson L."/>
            <person name="Antczak D.F."/>
            <person name="Biagi T."/>
            <person name="Binns M.M."/>
            <person name="Chowdhary B.P."/>
            <person name="Coleman S.J."/>
            <person name="Della Valle G."/>
            <person name="Fryc S."/>
            <person name="Guerin G."/>
            <person name="Hasegawa T."/>
            <person name="Hill E.W."/>
            <person name="Jurka J."/>
            <person name="Kiialainen A."/>
            <person name="Lindgren G."/>
            <person name="Liu J."/>
            <person name="Magnani E."/>
            <person name="Mickelson J.R."/>
            <person name="Murray J."/>
            <person name="Nergadze S.G."/>
            <person name="Onofrio R."/>
            <person name="Pedroni S."/>
            <person name="Piras M.F."/>
            <person name="Raudsepp T."/>
            <person name="Rocchi M."/>
            <person name="Roeed K.H."/>
            <person name="Ryder O.A."/>
            <person name="Searle S."/>
            <person name="Skow L."/>
            <person name="Swinburne J.E."/>
            <person name="Syvaenen A.C."/>
            <person name="Tozaki T."/>
            <person name="Valberg S.J."/>
            <person name="Vaudin M."/>
            <person name="White J.R."/>
            <person name="Zody M.C."/>
            <person name="Lander E.S."/>
            <person name="Lindblad-Toh K."/>
        </authorList>
    </citation>
    <scope>NUCLEOTIDE SEQUENCE [LARGE SCALE GENOMIC DNA]</scope>
    <source>
        <strain evidence="2 3">Thoroughbred</strain>
    </source>
</reference>
<accession>A0A9L0SEC7</accession>
<dbReference type="PRINTS" id="PR00770">
    <property type="entry name" value="EMAJORBASICP"/>
</dbReference>
<sequence>MKLSLLLAVVFGAVSALHLGTETSYFESPLGDEILPWDGEMPEHGTMEAPMEGLTLLEEEEEGGSGGEDAPEQERAVKSVSALEEVDKDFQCPKEEDTVKLEGIPGSMTFSQAQVSGLCYWGRLVSIHNLIFTYHIQCSARCVSQDQVWISSMSTGWGSCRHFYWVDGSAWKIWYWALCQPLASGGSCVSMWNRGESGWEPTWQEGWDGWEVGLPTLASEIPLSGLHTAKPRMRRSRSSSPWHPS</sequence>
<proteinExistence type="predicted"/>
<dbReference type="Proteomes" id="UP000002281">
    <property type="component" value="Chromosome 12"/>
</dbReference>
<reference evidence="2" key="3">
    <citation type="submission" date="2025-09" db="UniProtKB">
        <authorList>
            <consortium name="Ensembl"/>
        </authorList>
    </citation>
    <scope>IDENTIFICATION</scope>
    <source>
        <strain evidence="2">Thoroughbred</strain>
    </source>
</reference>
<evidence type="ECO:0000256" key="1">
    <source>
        <dbReference type="SAM" id="SignalP"/>
    </source>
</evidence>
<dbReference type="AlphaFoldDB" id="A0A9L0SEC7"/>
<evidence type="ECO:0000313" key="2">
    <source>
        <dbReference type="Ensembl" id="ENSECAP00000072544.1"/>
    </source>
</evidence>
<evidence type="ECO:0008006" key="4">
    <source>
        <dbReference type="Google" id="ProtNLM"/>
    </source>
</evidence>
<name>A0A9L0SEC7_HORSE</name>
<dbReference type="SUPFAM" id="SSF56436">
    <property type="entry name" value="C-type lectin-like"/>
    <property type="match status" value="1"/>
</dbReference>